<feature type="transmembrane region" description="Helical" evidence="1">
    <location>
        <begin position="6"/>
        <end position="24"/>
    </location>
</feature>
<organism evidence="2">
    <name type="scientific">Tupanvirus deep ocean</name>
    <dbReference type="NCBI Taxonomy" id="2126984"/>
    <lineage>
        <taxon>Viruses</taxon>
        <taxon>Varidnaviria</taxon>
        <taxon>Bamfordvirae</taxon>
        <taxon>Nucleocytoviricota</taxon>
        <taxon>Megaviricetes</taxon>
        <taxon>Imitervirales</taxon>
        <taxon>Mimiviridae</taxon>
        <taxon>Megamimivirinae</taxon>
        <taxon>Tupanvirus</taxon>
        <taxon>Tupanvirus altamarinense</taxon>
    </lineage>
</organism>
<reference evidence="2" key="1">
    <citation type="submission" date="2017-06" db="EMBL/GenBank/DDBJ databases">
        <authorList>
            <person name="Assis F.L."/>
            <person name="Abrahao J.S."/>
            <person name="Silva L."/>
            <person name="Khalil J.B."/>
            <person name="Rodrigues R."/>
            <person name="Silva L.S."/>
            <person name="Boratto P."/>
            <person name="Andrade M."/>
            <person name="Kroon E.G."/>
            <person name="Ribeiro B."/>
            <person name="Bergier I."/>
            <person name="Seligmann H."/>
            <person name="Ghigo E."/>
            <person name="Colson P."/>
            <person name="Levasseur A."/>
            <person name="Raoult D."/>
            <person name="Scola B.L."/>
        </authorList>
    </citation>
    <scope>NUCLEOTIDE SEQUENCE</scope>
    <source>
        <strain evidence="2">Deep ocean</strain>
    </source>
</reference>
<keyword evidence="1" id="KW-0812">Transmembrane</keyword>
<accession>A0A6N1NH38</accession>
<dbReference type="GeneID" id="80517736"/>
<evidence type="ECO:0000313" key="2">
    <source>
        <dbReference type="EMBL" id="QKU34415.1"/>
    </source>
</evidence>
<reference evidence="2" key="2">
    <citation type="journal article" date="2018" name="Nat. Commun.">
        <title>Tailed giant Tupanvirus possesses the most complete translational apparatus of the known virosphere.</title>
        <authorList>
            <person name="Abrahao J."/>
            <person name="Silva L."/>
            <person name="Silva L.S."/>
            <person name="Khalil J.Y.B."/>
            <person name="Rodrigues R."/>
            <person name="Arantes T."/>
            <person name="Assis F."/>
            <person name="Boratto P."/>
            <person name="Andrade M."/>
            <person name="Kroon E.G."/>
            <person name="Ribeiro B."/>
            <person name="Bergier I."/>
            <person name="Seligmann H."/>
            <person name="Ghigo E."/>
            <person name="Colson P."/>
            <person name="Levasseur A."/>
            <person name="Kroemer G."/>
            <person name="Raoult D."/>
            <person name="La Scola B."/>
        </authorList>
    </citation>
    <scope>NUCLEOTIDE SEQUENCE [LARGE SCALE GENOMIC DNA]</scope>
    <source>
        <strain evidence="2">Deep ocean</strain>
    </source>
</reference>
<name>A0A6N1NH38_9VIRU</name>
<keyword evidence="1" id="KW-1133">Transmembrane helix</keyword>
<proteinExistence type="predicted"/>
<dbReference type="KEGG" id="vg:80517736"/>
<evidence type="ECO:0000256" key="1">
    <source>
        <dbReference type="SAM" id="Phobius"/>
    </source>
</evidence>
<sequence>MLCRLPGLFIIIATIASTSVNFTIKNYVLTKKLHLEFDDALSTTNASNP</sequence>
<protein>
    <submittedName>
        <fullName evidence="2">Putative ORFan</fullName>
    </submittedName>
</protein>
<keyword evidence="1" id="KW-0472">Membrane</keyword>
<dbReference type="RefSeq" id="YP_010781045.1">
    <property type="nucleotide sequence ID" value="NC_075038.1"/>
</dbReference>
<dbReference type="EMBL" id="MF405918">
    <property type="protein sequence ID" value="QKU34415.1"/>
    <property type="molecule type" value="Genomic_DNA"/>
</dbReference>